<feature type="domain" description="THUMP-like" evidence="1">
    <location>
        <begin position="329"/>
        <end position="400"/>
    </location>
</feature>
<evidence type="ECO:0000313" key="3">
    <source>
        <dbReference type="Proteomes" id="UP000533269"/>
    </source>
</evidence>
<gene>
    <name evidence="2" type="ORF">FHR75_001397</name>
</gene>
<reference evidence="2 3" key="2">
    <citation type="submission" date="2020-08" db="EMBL/GenBank/DDBJ databases">
        <authorList>
            <person name="Partida-Martinez L."/>
            <person name="Huntemann M."/>
            <person name="Clum A."/>
            <person name="Wang J."/>
            <person name="Palaniappan K."/>
            <person name="Ritter S."/>
            <person name="Chen I.-M."/>
            <person name="Stamatis D."/>
            <person name="Reddy T."/>
            <person name="O'Malley R."/>
            <person name="Daum C."/>
            <person name="Shapiro N."/>
            <person name="Ivanova N."/>
            <person name="Kyrpides N."/>
            <person name="Woyke T."/>
        </authorList>
    </citation>
    <scope>NUCLEOTIDE SEQUENCE [LARGE SCALE GENOMIC DNA]</scope>
    <source>
        <strain evidence="2 3">AS2.23</strain>
    </source>
</reference>
<keyword evidence="2" id="KW-0808">Transferase</keyword>
<evidence type="ECO:0000313" key="2">
    <source>
        <dbReference type="EMBL" id="MBB2900609.1"/>
    </source>
</evidence>
<sequence length="403" mass="41358">MNSATTPTMTPDDVDALTSPAGRALLAELAGTEAEDPVALAARLRRAGHDPALAALATTQSRLRARAASKFGPRAQDLLLTAAGAEQATRAVVAAEHARRFAAAGVRRVADLGCGVGADSLAFLDAGLDVLAVDADPVTAAVAAHNLGRPVRCADVTAGVVDELGPGDGAWFDPARRTSGGRRLFDPEATSPPLSFVLATAARVPATGAKLAPGLPHDLVPAGAEAQWTSVDGEVVECALWSGPLARPGTGRSARVVRGGPSGAVVEVDDTDLPVADVGPVGEFLHEPDGAVIRAGLVARVAADLGGRLVDETIAYVTTDTGLTSPLTRAFRVLEVLPFGLKPLRARLRALDVGTLTVKKRGTAVDPDQLRRQLALKGSRPATIVLTRVAGRQSVLVVEPVSP</sequence>
<dbReference type="Proteomes" id="UP000533269">
    <property type="component" value="Unassembled WGS sequence"/>
</dbReference>
<accession>A0A7W4TKJ0</accession>
<dbReference type="SUPFAM" id="SSF53335">
    <property type="entry name" value="S-adenosyl-L-methionine-dependent methyltransferases"/>
    <property type="match status" value="1"/>
</dbReference>
<dbReference type="CDD" id="cd02440">
    <property type="entry name" value="AdoMet_MTases"/>
    <property type="match status" value="1"/>
</dbReference>
<dbReference type="GO" id="GO:0032259">
    <property type="term" value="P:methylation"/>
    <property type="evidence" value="ECO:0007669"/>
    <property type="project" value="UniProtKB-KW"/>
</dbReference>
<protein>
    <submittedName>
        <fullName evidence="2">SAM-dependent methyltransferase</fullName>
    </submittedName>
</protein>
<dbReference type="Gene3D" id="3.40.50.150">
    <property type="entry name" value="Vaccinia Virus protein VP39"/>
    <property type="match status" value="1"/>
</dbReference>
<dbReference type="Pfam" id="PF18096">
    <property type="entry name" value="Thump_like"/>
    <property type="match status" value="1"/>
</dbReference>
<dbReference type="InterPro" id="IPR041497">
    <property type="entry name" value="Thump-like"/>
</dbReference>
<dbReference type="InterPro" id="IPR029063">
    <property type="entry name" value="SAM-dependent_MTases_sf"/>
</dbReference>
<dbReference type="GO" id="GO:0008168">
    <property type="term" value="F:methyltransferase activity"/>
    <property type="evidence" value="ECO:0007669"/>
    <property type="project" value="UniProtKB-KW"/>
</dbReference>
<organism evidence="2 3">
    <name type="scientific">Kineococcus radiotolerans</name>
    <dbReference type="NCBI Taxonomy" id="131568"/>
    <lineage>
        <taxon>Bacteria</taxon>
        <taxon>Bacillati</taxon>
        <taxon>Actinomycetota</taxon>
        <taxon>Actinomycetes</taxon>
        <taxon>Kineosporiales</taxon>
        <taxon>Kineosporiaceae</taxon>
        <taxon>Kineococcus</taxon>
    </lineage>
</organism>
<proteinExistence type="predicted"/>
<dbReference type="AlphaFoldDB" id="A0A7W4TKJ0"/>
<keyword evidence="2" id="KW-0489">Methyltransferase</keyword>
<reference evidence="2 3" key="1">
    <citation type="submission" date="2020-08" db="EMBL/GenBank/DDBJ databases">
        <title>The Agave Microbiome: Exploring the role of microbial communities in plant adaptations to desert environments.</title>
        <authorList>
            <person name="Partida-Martinez L.P."/>
        </authorList>
    </citation>
    <scope>NUCLEOTIDE SEQUENCE [LARGE SCALE GENOMIC DNA]</scope>
    <source>
        <strain evidence="2 3">AS2.23</strain>
    </source>
</reference>
<name>A0A7W4TKJ0_KINRA</name>
<dbReference type="EMBL" id="JACHVY010000001">
    <property type="protein sequence ID" value="MBB2900609.1"/>
    <property type="molecule type" value="Genomic_DNA"/>
</dbReference>
<comment type="caution">
    <text evidence="2">The sequence shown here is derived from an EMBL/GenBank/DDBJ whole genome shotgun (WGS) entry which is preliminary data.</text>
</comment>
<evidence type="ECO:0000259" key="1">
    <source>
        <dbReference type="Pfam" id="PF18096"/>
    </source>
</evidence>